<dbReference type="PANTHER" id="PTHR22884">
    <property type="entry name" value="SET DOMAIN PROTEINS"/>
    <property type="match status" value="1"/>
</dbReference>
<dbReference type="GO" id="GO:0005634">
    <property type="term" value="C:nucleus"/>
    <property type="evidence" value="ECO:0007669"/>
    <property type="project" value="UniProtKB-SubCell"/>
</dbReference>
<gene>
    <name evidence="10" type="ORF">KI387_012151</name>
</gene>
<dbReference type="GO" id="GO:0032259">
    <property type="term" value="P:methylation"/>
    <property type="evidence" value="ECO:0007669"/>
    <property type="project" value="UniProtKB-KW"/>
</dbReference>
<evidence type="ECO:0000256" key="5">
    <source>
        <dbReference type="ARBA" id="ARBA00022679"/>
    </source>
</evidence>
<keyword evidence="3" id="KW-0158">Chromosome</keyword>
<organism evidence="10 11">
    <name type="scientific">Taxus chinensis</name>
    <name type="common">Chinese yew</name>
    <name type="synonym">Taxus wallichiana var. chinensis</name>
    <dbReference type="NCBI Taxonomy" id="29808"/>
    <lineage>
        <taxon>Eukaryota</taxon>
        <taxon>Viridiplantae</taxon>
        <taxon>Streptophyta</taxon>
        <taxon>Embryophyta</taxon>
        <taxon>Tracheophyta</taxon>
        <taxon>Spermatophyta</taxon>
        <taxon>Pinopsida</taxon>
        <taxon>Pinidae</taxon>
        <taxon>Conifers II</taxon>
        <taxon>Cupressales</taxon>
        <taxon>Taxaceae</taxon>
        <taxon>Taxus</taxon>
    </lineage>
</organism>
<keyword evidence="11" id="KW-1185">Reference proteome</keyword>
<evidence type="ECO:0000256" key="7">
    <source>
        <dbReference type="ARBA" id="ARBA00023242"/>
    </source>
</evidence>
<dbReference type="EMBL" id="JAHRHJ020000009">
    <property type="protein sequence ID" value="KAH9300568.1"/>
    <property type="molecule type" value="Genomic_DNA"/>
</dbReference>
<feature type="region of interest" description="Disordered" evidence="8">
    <location>
        <begin position="177"/>
        <end position="203"/>
    </location>
</feature>
<comment type="subcellular location">
    <subcellularLocation>
        <location evidence="2">Chromosome</location>
    </subcellularLocation>
    <subcellularLocation>
        <location evidence="1">Nucleus</location>
    </subcellularLocation>
</comment>
<feature type="domain" description="Post-SET" evidence="9">
    <location>
        <begin position="92"/>
        <end position="108"/>
    </location>
</feature>
<feature type="compositionally biased region" description="Basic residues" evidence="8">
    <location>
        <begin position="187"/>
        <end position="196"/>
    </location>
</feature>
<dbReference type="AlphaFoldDB" id="A0AA38CKJ2"/>
<sequence>MKIGGNSHRMSLFLPKVEKPSEPLSIIVRDLILLFCEYIGLEEPGWGILGGSKKLPLESLLTSKAGVTPVVEKKFGEEITADYNFQPASGAAAEKCACGSANCRGFIGAHKNPTDVVENELDGEEPLPIMVKEESEDVATVVDCLKSSPIEKMQDLHGSKIEVSNKVQSGLIVKRPSAVSSGDGKKGTVKKLKRSKTISASEKSSTLNSKGLTLCTNRYFDGGNNMPLIQVRKVQDILNEMLDESGGIVKRRDVAKHYLKLLVVTAASGDANDEASGSTRDLSMVLDALLKTKSRSVLVDIANKNGFQLLHNMIKQHQKIPVKIPIIRKLLRILHLFAIKKIFTSEQMSSIPSREGVESFEESMWKLTRHENPE</sequence>
<evidence type="ECO:0000256" key="1">
    <source>
        <dbReference type="ARBA" id="ARBA00004123"/>
    </source>
</evidence>
<reference evidence="10 11" key="1">
    <citation type="journal article" date="2021" name="Nat. Plants">
        <title>The Taxus genome provides insights into paclitaxel biosynthesis.</title>
        <authorList>
            <person name="Xiong X."/>
            <person name="Gou J."/>
            <person name="Liao Q."/>
            <person name="Li Y."/>
            <person name="Zhou Q."/>
            <person name="Bi G."/>
            <person name="Li C."/>
            <person name="Du R."/>
            <person name="Wang X."/>
            <person name="Sun T."/>
            <person name="Guo L."/>
            <person name="Liang H."/>
            <person name="Lu P."/>
            <person name="Wu Y."/>
            <person name="Zhang Z."/>
            <person name="Ro D.K."/>
            <person name="Shang Y."/>
            <person name="Huang S."/>
            <person name="Yan J."/>
        </authorList>
    </citation>
    <scope>NUCLEOTIDE SEQUENCE [LARGE SCALE GENOMIC DNA]</scope>
    <source>
        <strain evidence="10">Ta-2019</strain>
    </source>
</reference>
<evidence type="ECO:0000256" key="2">
    <source>
        <dbReference type="ARBA" id="ARBA00004286"/>
    </source>
</evidence>
<comment type="caution">
    <text evidence="10">The sequence shown here is derived from an EMBL/GenBank/DDBJ whole genome shotgun (WGS) entry which is preliminary data.</text>
</comment>
<name>A0AA38CKJ2_TAXCH</name>
<accession>A0AA38CKJ2</accession>
<dbReference type="InterPro" id="IPR046341">
    <property type="entry name" value="SET_dom_sf"/>
</dbReference>
<proteinExistence type="predicted"/>
<dbReference type="InterPro" id="IPR003616">
    <property type="entry name" value="Post-SET_dom"/>
</dbReference>
<evidence type="ECO:0000313" key="10">
    <source>
        <dbReference type="EMBL" id="KAH9300568.1"/>
    </source>
</evidence>
<evidence type="ECO:0000256" key="3">
    <source>
        <dbReference type="ARBA" id="ARBA00022454"/>
    </source>
</evidence>
<evidence type="ECO:0000256" key="6">
    <source>
        <dbReference type="ARBA" id="ARBA00022691"/>
    </source>
</evidence>
<dbReference type="Gene3D" id="2.170.270.10">
    <property type="entry name" value="SET domain"/>
    <property type="match status" value="1"/>
</dbReference>
<keyword evidence="7" id="KW-0539">Nucleus</keyword>
<evidence type="ECO:0000259" key="9">
    <source>
        <dbReference type="PROSITE" id="PS50868"/>
    </source>
</evidence>
<dbReference type="PROSITE" id="PS50868">
    <property type="entry name" value="POST_SET"/>
    <property type="match status" value="1"/>
</dbReference>
<dbReference type="GO" id="GO:0008168">
    <property type="term" value="F:methyltransferase activity"/>
    <property type="evidence" value="ECO:0007669"/>
    <property type="project" value="UniProtKB-KW"/>
</dbReference>
<protein>
    <recommendedName>
        <fullName evidence="9">Post-SET domain-containing protein</fullName>
    </recommendedName>
</protein>
<dbReference type="GO" id="GO:0005694">
    <property type="term" value="C:chromosome"/>
    <property type="evidence" value="ECO:0007669"/>
    <property type="project" value="UniProtKB-SubCell"/>
</dbReference>
<keyword evidence="5" id="KW-0808">Transferase</keyword>
<evidence type="ECO:0000256" key="8">
    <source>
        <dbReference type="SAM" id="MobiDB-lite"/>
    </source>
</evidence>
<dbReference type="InterPro" id="IPR050777">
    <property type="entry name" value="SET2_Histone-Lys_MeTrsfase"/>
</dbReference>
<keyword evidence="4" id="KW-0489">Methyltransferase</keyword>
<keyword evidence="6" id="KW-0949">S-adenosyl-L-methionine</keyword>
<evidence type="ECO:0000256" key="4">
    <source>
        <dbReference type="ARBA" id="ARBA00022603"/>
    </source>
</evidence>
<dbReference type="Proteomes" id="UP000824469">
    <property type="component" value="Unassembled WGS sequence"/>
</dbReference>
<evidence type="ECO:0000313" key="11">
    <source>
        <dbReference type="Proteomes" id="UP000824469"/>
    </source>
</evidence>
<feature type="non-terminal residue" evidence="10">
    <location>
        <position position="1"/>
    </location>
</feature>